<dbReference type="Pfam" id="PF02810">
    <property type="entry name" value="SEC-C"/>
    <property type="match status" value="2"/>
</dbReference>
<dbReference type="PANTHER" id="PTHR33747">
    <property type="entry name" value="UPF0225 PROTEIN SCO1677"/>
    <property type="match status" value="1"/>
</dbReference>
<evidence type="ECO:0000313" key="3">
    <source>
        <dbReference type="Proteomes" id="UP001521137"/>
    </source>
</evidence>
<dbReference type="SUPFAM" id="SSF54427">
    <property type="entry name" value="NTF2-like"/>
    <property type="match status" value="1"/>
</dbReference>
<dbReference type="InterPro" id="IPR032710">
    <property type="entry name" value="NTF2-like_dom_sf"/>
</dbReference>
<reference evidence="2 3" key="1">
    <citation type="submission" date="2022-01" db="EMBL/GenBank/DDBJ databases">
        <title>Paraglaciecola sp. G1-23.</title>
        <authorList>
            <person name="Jin M.S."/>
            <person name="Han D.M."/>
            <person name="Kim H.M."/>
            <person name="Jeon C.O."/>
        </authorList>
    </citation>
    <scope>NUCLEOTIDE SEQUENCE [LARGE SCALE GENOMIC DNA]</scope>
    <source>
        <strain evidence="2 3">G1-23</strain>
    </source>
</reference>
<keyword evidence="3" id="KW-1185">Reference proteome</keyword>
<dbReference type="Gene3D" id="3.10.450.50">
    <property type="match status" value="1"/>
</dbReference>
<organism evidence="2 3">
    <name type="scientific">Paraglaciecola algarum</name>
    <dbReference type="NCBI Taxonomy" id="3050085"/>
    <lineage>
        <taxon>Bacteria</taxon>
        <taxon>Pseudomonadati</taxon>
        <taxon>Pseudomonadota</taxon>
        <taxon>Gammaproteobacteria</taxon>
        <taxon>Alteromonadales</taxon>
        <taxon>Alteromonadaceae</taxon>
        <taxon>Paraglaciecola</taxon>
    </lineage>
</organism>
<feature type="domain" description="YchJ-like middle NTF2-like" evidence="1">
    <location>
        <begin position="28"/>
        <end position="124"/>
    </location>
</feature>
<comment type="caution">
    <text evidence="2">The sequence shown here is derived from an EMBL/GenBank/DDBJ whole genome shotgun (WGS) entry which is preliminary data.</text>
</comment>
<dbReference type="PANTHER" id="PTHR33747:SF1">
    <property type="entry name" value="ADENYLATE CYCLASE-ASSOCIATED CAP C-TERMINAL DOMAIN-CONTAINING PROTEIN"/>
    <property type="match status" value="1"/>
</dbReference>
<sequence length="155" mass="17999">MTTCYCNSGLTFSQCCQPYLQKTRNAPTAESLMRSRFSAYVRKDFEYILKTYAEEQRSKLSISELEQSAEDTHWLSLQVVDHSSKENSAQVEFKAYYQISNQYYVMHELSDFVRVNDCWFYTTGTMQQDTGEIKPERNSTCLCASGKKFKKCCGK</sequence>
<dbReference type="SUPFAM" id="SSF103642">
    <property type="entry name" value="Sec-C motif"/>
    <property type="match status" value="1"/>
</dbReference>
<protein>
    <submittedName>
        <fullName evidence="2">YchJ family protein</fullName>
    </submittedName>
</protein>
<dbReference type="NCBIfam" id="NF002486">
    <property type="entry name" value="PRK01752.1"/>
    <property type="match status" value="1"/>
</dbReference>
<proteinExistence type="predicted"/>
<dbReference type="InterPro" id="IPR004027">
    <property type="entry name" value="SEC_C_motif"/>
</dbReference>
<evidence type="ECO:0000259" key="1">
    <source>
        <dbReference type="Pfam" id="PF17775"/>
    </source>
</evidence>
<dbReference type="RefSeq" id="WP_235314486.1">
    <property type="nucleotide sequence ID" value="NZ_JAKGAS010000019.1"/>
</dbReference>
<dbReference type="Proteomes" id="UP001521137">
    <property type="component" value="Unassembled WGS sequence"/>
</dbReference>
<name>A0ABS9DBT3_9ALTE</name>
<evidence type="ECO:0000313" key="2">
    <source>
        <dbReference type="EMBL" id="MCF2950384.1"/>
    </source>
</evidence>
<gene>
    <name evidence="2" type="ORF">L0668_19905</name>
</gene>
<dbReference type="Pfam" id="PF17775">
    <property type="entry name" value="YchJ_M-like"/>
    <property type="match status" value="1"/>
</dbReference>
<dbReference type="NCBIfam" id="NF002449">
    <property type="entry name" value="PRK01617.1"/>
    <property type="match status" value="1"/>
</dbReference>
<dbReference type="InterPro" id="IPR048469">
    <property type="entry name" value="YchJ-like_M"/>
</dbReference>
<dbReference type="EMBL" id="JAKGAS010000019">
    <property type="protein sequence ID" value="MCF2950384.1"/>
    <property type="molecule type" value="Genomic_DNA"/>
</dbReference>
<accession>A0ABS9DBT3</accession>